<keyword evidence="2" id="KW-1185">Reference proteome</keyword>
<sequence>MQKPSPAETIHVLMGWASGAGLPAGYVEAIYSYAWRCDGAGGRQAHSNTMICRIVCPSESASIASLI</sequence>
<name>A0ABP9TNV7_9MICC</name>
<reference evidence="2" key="1">
    <citation type="journal article" date="2019" name="Int. J. Syst. Evol. Microbiol.">
        <title>The Global Catalogue of Microorganisms (GCM) 10K type strain sequencing project: providing services to taxonomists for standard genome sequencing and annotation.</title>
        <authorList>
            <consortium name="The Broad Institute Genomics Platform"/>
            <consortium name="The Broad Institute Genome Sequencing Center for Infectious Disease"/>
            <person name="Wu L."/>
            <person name="Ma J."/>
        </authorList>
    </citation>
    <scope>NUCLEOTIDE SEQUENCE [LARGE SCALE GENOMIC DNA]</scope>
    <source>
        <strain evidence="2">JCM 18952</strain>
    </source>
</reference>
<protein>
    <submittedName>
        <fullName evidence="1">Uncharacterized protein</fullName>
    </submittedName>
</protein>
<dbReference type="EMBL" id="BAABLK010000037">
    <property type="protein sequence ID" value="GAA5228366.1"/>
    <property type="molecule type" value="Genomic_DNA"/>
</dbReference>
<comment type="caution">
    <text evidence="1">The sequence shown here is derived from an EMBL/GenBank/DDBJ whole genome shotgun (WGS) entry which is preliminary data.</text>
</comment>
<evidence type="ECO:0000313" key="1">
    <source>
        <dbReference type="EMBL" id="GAA5228366.1"/>
    </source>
</evidence>
<proteinExistence type="predicted"/>
<organism evidence="1 2">
    <name type="scientific">Paeniglutamicibacter antarcticus</name>
    <dbReference type="NCBI Taxonomy" id="494023"/>
    <lineage>
        <taxon>Bacteria</taxon>
        <taxon>Bacillati</taxon>
        <taxon>Actinomycetota</taxon>
        <taxon>Actinomycetes</taxon>
        <taxon>Micrococcales</taxon>
        <taxon>Micrococcaceae</taxon>
        <taxon>Paeniglutamicibacter</taxon>
    </lineage>
</organism>
<accession>A0ABP9TNV7</accession>
<dbReference type="Proteomes" id="UP001501257">
    <property type="component" value="Unassembled WGS sequence"/>
</dbReference>
<gene>
    <name evidence="1" type="ORF">GCM10025778_29000</name>
</gene>
<evidence type="ECO:0000313" key="2">
    <source>
        <dbReference type="Proteomes" id="UP001501257"/>
    </source>
</evidence>